<dbReference type="PANTHER" id="PTHR43848">
    <property type="entry name" value="PUTRESCINE TRANSPORT SYSTEM PERMEASE PROTEIN POTI"/>
    <property type="match status" value="1"/>
</dbReference>
<proteinExistence type="inferred from homology"/>
<dbReference type="InterPro" id="IPR051789">
    <property type="entry name" value="Bact_Polyamine_Transport"/>
</dbReference>
<dbReference type="STRING" id="1763535.LPB072_00450"/>
<comment type="similarity">
    <text evidence="2">Belongs to the binding-protein-dependent transport system permease family. CysTW subfamily.</text>
</comment>
<feature type="transmembrane region" description="Helical" evidence="8">
    <location>
        <begin position="181"/>
        <end position="206"/>
    </location>
</feature>
<dbReference type="GO" id="GO:0005886">
    <property type="term" value="C:plasma membrane"/>
    <property type="evidence" value="ECO:0007669"/>
    <property type="project" value="UniProtKB-SubCell"/>
</dbReference>
<keyword evidence="12" id="KW-1185">Reference proteome</keyword>
<dbReference type="Gene3D" id="1.10.3720.10">
    <property type="entry name" value="MetI-like"/>
    <property type="match status" value="1"/>
</dbReference>
<feature type="transmembrane region" description="Helical" evidence="8">
    <location>
        <begin position="136"/>
        <end position="156"/>
    </location>
</feature>
<dbReference type="Proteomes" id="UP000185680">
    <property type="component" value="Chromosome"/>
</dbReference>
<reference evidence="10 13" key="2">
    <citation type="submission" date="2016-10" db="EMBL/GenBank/DDBJ databases">
        <title>Hydorgenophaga sp. LPB0072 isolated from gastropod.</title>
        <authorList>
            <person name="Kim E."/>
            <person name="Yi H."/>
        </authorList>
    </citation>
    <scope>NUCLEOTIDE SEQUENCE [LARGE SCALE GENOMIC DNA]</scope>
    <source>
        <strain evidence="10 13">LPB0072</strain>
    </source>
</reference>
<evidence type="ECO:0000256" key="1">
    <source>
        <dbReference type="ARBA" id="ARBA00004651"/>
    </source>
</evidence>
<dbReference type="PROSITE" id="PS50928">
    <property type="entry name" value="ABC_TM1"/>
    <property type="match status" value="1"/>
</dbReference>
<keyword evidence="4" id="KW-1003">Cell membrane</keyword>
<organism evidence="10 13">
    <name type="scientific">Hydrogenophaga crassostreae</name>
    <dbReference type="NCBI Taxonomy" id="1763535"/>
    <lineage>
        <taxon>Bacteria</taxon>
        <taxon>Pseudomonadati</taxon>
        <taxon>Pseudomonadota</taxon>
        <taxon>Betaproteobacteria</taxon>
        <taxon>Burkholderiales</taxon>
        <taxon>Comamonadaceae</taxon>
        <taxon>Hydrogenophaga</taxon>
    </lineage>
</organism>
<dbReference type="SUPFAM" id="SSF161098">
    <property type="entry name" value="MetI-like"/>
    <property type="match status" value="1"/>
</dbReference>
<dbReference type="OrthoDB" id="9782004at2"/>
<keyword evidence="7 8" id="KW-0472">Membrane</keyword>
<evidence type="ECO:0000256" key="4">
    <source>
        <dbReference type="ARBA" id="ARBA00022475"/>
    </source>
</evidence>
<sequence length="286" mass="31744">MKQLLEKHFGKFWLALVYGFLYIPLFFMIVFGFNSTRQDAKFTGFSLRWYEALMRDNRIVDGFFVSLKVAAVTGVLSAILATFAAFVLVRYRRFLGRTVFSGMVNAPLVMPEVIIGLSLLLLAVGSQNAFGWPDRGLLTIIAGHTLLGMAYGMVVIQSRLLEMDRSIEEAAMDLGARPHQVFFLITLPNIFQAILAAFLLAFTLSFDDVVIAEFLSGPGVNTLPQVIFGYARRGINPTIYAAATLLILTVTLVIVSYAIWVARATRKREREIQAATRAEMAALSTP</sequence>
<dbReference type="AlphaFoldDB" id="A0A162VPB3"/>
<dbReference type="Pfam" id="PF00528">
    <property type="entry name" value="BPD_transp_1"/>
    <property type="match status" value="1"/>
</dbReference>
<dbReference type="InterPro" id="IPR035906">
    <property type="entry name" value="MetI-like_sf"/>
</dbReference>
<dbReference type="GO" id="GO:0055085">
    <property type="term" value="P:transmembrane transport"/>
    <property type="evidence" value="ECO:0007669"/>
    <property type="project" value="InterPro"/>
</dbReference>
<feature type="transmembrane region" description="Helical" evidence="8">
    <location>
        <begin position="63"/>
        <end position="91"/>
    </location>
</feature>
<accession>A0A162VPB3</accession>
<evidence type="ECO:0000313" key="13">
    <source>
        <dbReference type="Proteomes" id="UP000185680"/>
    </source>
</evidence>
<evidence type="ECO:0000259" key="9">
    <source>
        <dbReference type="PROSITE" id="PS50928"/>
    </source>
</evidence>
<dbReference type="Proteomes" id="UP000185657">
    <property type="component" value="Unassembled WGS sequence"/>
</dbReference>
<evidence type="ECO:0000313" key="10">
    <source>
        <dbReference type="EMBL" id="AOW11557.1"/>
    </source>
</evidence>
<feature type="domain" description="ABC transmembrane type-1" evidence="9">
    <location>
        <begin position="63"/>
        <end position="258"/>
    </location>
</feature>
<comment type="subcellular location">
    <subcellularLocation>
        <location evidence="1 8">Cell membrane</location>
        <topology evidence="1 8">Multi-pass membrane protein</topology>
    </subcellularLocation>
</comment>
<feature type="transmembrane region" description="Helical" evidence="8">
    <location>
        <begin position="12"/>
        <end position="33"/>
    </location>
</feature>
<keyword evidence="5 8" id="KW-0812">Transmembrane</keyword>
<evidence type="ECO:0000313" key="11">
    <source>
        <dbReference type="EMBL" id="OAD39396.1"/>
    </source>
</evidence>
<feature type="transmembrane region" description="Helical" evidence="8">
    <location>
        <begin position="239"/>
        <end position="260"/>
    </location>
</feature>
<protein>
    <submittedName>
        <fullName evidence="10">Putrescine ABC transporter permease PotI</fullName>
    </submittedName>
    <submittedName>
        <fullName evidence="11">Spermidine/putrescine ABC transporter permease</fullName>
    </submittedName>
</protein>
<keyword evidence="6 8" id="KW-1133">Transmembrane helix</keyword>
<dbReference type="RefSeq" id="WP_066096886.1">
    <property type="nucleotide sequence ID" value="NZ_CP017476.1"/>
</dbReference>
<evidence type="ECO:0000256" key="6">
    <source>
        <dbReference type="ARBA" id="ARBA00022989"/>
    </source>
</evidence>
<reference evidence="11 12" key="1">
    <citation type="submission" date="2016-02" db="EMBL/GenBank/DDBJ databases">
        <title>Draft genome sequence of Hydrogenophaga sp. LPB0072.</title>
        <authorList>
            <person name="Shin S.-K."/>
            <person name="Yi H."/>
        </authorList>
    </citation>
    <scope>NUCLEOTIDE SEQUENCE [LARGE SCALE GENOMIC DNA]</scope>
    <source>
        <strain evidence="11 12">LPB0072</strain>
    </source>
</reference>
<evidence type="ECO:0000256" key="8">
    <source>
        <dbReference type="RuleBase" id="RU363032"/>
    </source>
</evidence>
<evidence type="ECO:0000313" key="12">
    <source>
        <dbReference type="Proteomes" id="UP000185657"/>
    </source>
</evidence>
<dbReference type="InterPro" id="IPR000515">
    <property type="entry name" value="MetI-like"/>
</dbReference>
<evidence type="ECO:0000256" key="7">
    <source>
        <dbReference type="ARBA" id="ARBA00023136"/>
    </source>
</evidence>
<evidence type="ECO:0000256" key="5">
    <source>
        <dbReference type="ARBA" id="ARBA00022692"/>
    </source>
</evidence>
<dbReference type="EMBL" id="LVWD01000043">
    <property type="protein sequence ID" value="OAD39396.1"/>
    <property type="molecule type" value="Genomic_DNA"/>
</dbReference>
<dbReference type="CDD" id="cd06261">
    <property type="entry name" value="TM_PBP2"/>
    <property type="match status" value="1"/>
</dbReference>
<dbReference type="KEGG" id="hyl:LPB072_00450"/>
<name>A0A162VPB3_9BURK</name>
<feature type="transmembrane region" description="Helical" evidence="8">
    <location>
        <begin position="103"/>
        <end position="124"/>
    </location>
</feature>
<dbReference type="EMBL" id="CP017476">
    <property type="protein sequence ID" value="AOW11557.1"/>
    <property type="molecule type" value="Genomic_DNA"/>
</dbReference>
<dbReference type="PANTHER" id="PTHR43848:SF2">
    <property type="entry name" value="PUTRESCINE TRANSPORT SYSTEM PERMEASE PROTEIN POTI"/>
    <property type="match status" value="1"/>
</dbReference>
<evidence type="ECO:0000256" key="2">
    <source>
        <dbReference type="ARBA" id="ARBA00007069"/>
    </source>
</evidence>
<gene>
    <name evidence="10" type="ORF">LPB072_00450</name>
    <name evidence="11" type="ORF">LPB72_22725</name>
</gene>
<keyword evidence="3 8" id="KW-0813">Transport</keyword>
<evidence type="ECO:0000256" key="3">
    <source>
        <dbReference type="ARBA" id="ARBA00022448"/>
    </source>
</evidence>